<proteinExistence type="predicted"/>
<evidence type="ECO:0000256" key="1">
    <source>
        <dbReference type="SAM" id="MobiDB-lite"/>
    </source>
</evidence>
<keyword evidence="3" id="KW-1185">Reference proteome</keyword>
<feature type="region of interest" description="Disordered" evidence="1">
    <location>
        <begin position="48"/>
        <end position="90"/>
    </location>
</feature>
<gene>
    <name evidence="2" type="ORF">ACFY1D_39065</name>
</gene>
<comment type="caution">
    <text evidence="2">The sequence shown here is derived from an EMBL/GenBank/DDBJ whole genome shotgun (WGS) entry which is preliminary data.</text>
</comment>
<feature type="compositionally biased region" description="Low complexity" evidence="1">
    <location>
        <begin position="57"/>
        <end position="90"/>
    </location>
</feature>
<name>A0ABW6UXY2_9ACTN</name>
<organism evidence="2 3">
    <name type="scientific">Streptomyces bluensis</name>
    <dbReference type="NCBI Taxonomy" id="33897"/>
    <lineage>
        <taxon>Bacteria</taxon>
        <taxon>Bacillati</taxon>
        <taxon>Actinomycetota</taxon>
        <taxon>Actinomycetes</taxon>
        <taxon>Kitasatosporales</taxon>
        <taxon>Streptomycetaceae</taxon>
        <taxon>Streptomyces</taxon>
    </lineage>
</organism>
<accession>A0ABW6UXY2</accession>
<dbReference type="Pfam" id="PF19650">
    <property type="entry name" value="DUF6153"/>
    <property type="match status" value="1"/>
</dbReference>
<evidence type="ECO:0000313" key="3">
    <source>
        <dbReference type="Proteomes" id="UP001602058"/>
    </source>
</evidence>
<dbReference type="Proteomes" id="UP001602058">
    <property type="component" value="Unassembled WGS sequence"/>
</dbReference>
<dbReference type="RefSeq" id="WP_387892877.1">
    <property type="nucleotide sequence ID" value="NZ_JBIAWJ010000036.1"/>
</dbReference>
<protein>
    <submittedName>
        <fullName evidence="2">DUF6153 family protein</fullName>
    </submittedName>
</protein>
<sequence length="148" mass="14533">MTVRESPWSRTGIAGRRLCGMLLTLCAVLAVLVHHELPGAPVTTASAPAAHAMPGPTSASAAHTHAGSTGPDAAAQPSAAHGAGGAACPSSMAMECSAAGVSAVQLATPPESPVPAVPAEHATVAGVDIARSVNRGPPDLSVLSRLRI</sequence>
<dbReference type="EMBL" id="JBIAWJ010000036">
    <property type="protein sequence ID" value="MFF4527374.1"/>
    <property type="molecule type" value="Genomic_DNA"/>
</dbReference>
<evidence type="ECO:0000313" key="2">
    <source>
        <dbReference type="EMBL" id="MFF4527374.1"/>
    </source>
</evidence>
<dbReference type="InterPro" id="IPR046151">
    <property type="entry name" value="DUF6153"/>
</dbReference>
<reference evidence="2 3" key="1">
    <citation type="submission" date="2024-10" db="EMBL/GenBank/DDBJ databases">
        <title>The Natural Products Discovery Center: Release of the First 8490 Sequenced Strains for Exploring Actinobacteria Biosynthetic Diversity.</title>
        <authorList>
            <person name="Kalkreuter E."/>
            <person name="Kautsar S.A."/>
            <person name="Yang D."/>
            <person name="Bader C.D."/>
            <person name="Teijaro C.N."/>
            <person name="Fluegel L."/>
            <person name="Davis C.M."/>
            <person name="Simpson J.R."/>
            <person name="Lauterbach L."/>
            <person name="Steele A.D."/>
            <person name="Gui C."/>
            <person name="Meng S."/>
            <person name="Li G."/>
            <person name="Viehrig K."/>
            <person name="Ye F."/>
            <person name="Su P."/>
            <person name="Kiefer A.F."/>
            <person name="Nichols A."/>
            <person name="Cepeda A.J."/>
            <person name="Yan W."/>
            <person name="Fan B."/>
            <person name="Jiang Y."/>
            <person name="Adhikari A."/>
            <person name="Zheng C.-J."/>
            <person name="Schuster L."/>
            <person name="Cowan T.M."/>
            <person name="Smanski M.J."/>
            <person name="Chevrette M.G."/>
            <person name="De Carvalho L.P.S."/>
            <person name="Shen B."/>
        </authorList>
    </citation>
    <scope>NUCLEOTIDE SEQUENCE [LARGE SCALE GENOMIC DNA]</scope>
    <source>
        <strain evidence="2 3">NPDC001390</strain>
    </source>
</reference>